<name>A0A8K0GFZ3_IGNLU</name>
<proteinExistence type="predicted"/>
<evidence type="ECO:0000313" key="2">
    <source>
        <dbReference type="Proteomes" id="UP000801492"/>
    </source>
</evidence>
<accession>A0A8K0GFZ3</accession>
<gene>
    <name evidence="1" type="ORF">ILUMI_02967</name>
</gene>
<dbReference type="EMBL" id="VTPC01001080">
    <property type="protein sequence ID" value="KAF2903210.1"/>
    <property type="molecule type" value="Genomic_DNA"/>
</dbReference>
<dbReference type="OrthoDB" id="10072016at2759"/>
<dbReference type="Proteomes" id="UP000801492">
    <property type="component" value="Unassembled WGS sequence"/>
</dbReference>
<comment type="caution">
    <text evidence="1">The sequence shown here is derived from an EMBL/GenBank/DDBJ whole genome shotgun (WGS) entry which is preliminary data.</text>
</comment>
<reference evidence="1" key="1">
    <citation type="submission" date="2019-08" db="EMBL/GenBank/DDBJ databases">
        <title>The genome of the North American firefly Photinus pyralis.</title>
        <authorList>
            <consortium name="Photinus pyralis genome working group"/>
            <person name="Fallon T.R."/>
            <person name="Sander Lower S.E."/>
            <person name="Weng J.-K."/>
        </authorList>
    </citation>
    <scope>NUCLEOTIDE SEQUENCE</scope>
    <source>
        <strain evidence="1">TRF0915ILg1</strain>
        <tissue evidence="1">Whole body</tissue>
    </source>
</reference>
<evidence type="ECO:0000313" key="1">
    <source>
        <dbReference type="EMBL" id="KAF2903210.1"/>
    </source>
</evidence>
<sequence length="163" mass="18526">MNKLKQKHTRSPGKLPIFSKEEEEAFVSYISAMSEFGFPLTTQDLRHVIRSFLDRSGRLISYFEKNMPGTLEGLKNNVLPKQAFSLLLKKTLEILEPHLKKNLESGFRKFGIHPCDIESLLQRIARTETHQEAVNATFLDILKATKIACTNGSTEALQSLDYT</sequence>
<keyword evidence="2" id="KW-1185">Reference proteome</keyword>
<dbReference type="AlphaFoldDB" id="A0A8K0GFZ3"/>
<protein>
    <submittedName>
        <fullName evidence="1">Uncharacterized protein</fullName>
    </submittedName>
</protein>
<organism evidence="1 2">
    <name type="scientific">Ignelater luminosus</name>
    <name type="common">Cucubano</name>
    <name type="synonym">Pyrophorus luminosus</name>
    <dbReference type="NCBI Taxonomy" id="2038154"/>
    <lineage>
        <taxon>Eukaryota</taxon>
        <taxon>Metazoa</taxon>
        <taxon>Ecdysozoa</taxon>
        <taxon>Arthropoda</taxon>
        <taxon>Hexapoda</taxon>
        <taxon>Insecta</taxon>
        <taxon>Pterygota</taxon>
        <taxon>Neoptera</taxon>
        <taxon>Endopterygota</taxon>
        <taxon>Coleoptera</taxon>
        <taxon>Polyphaga</taxon>
        <taxon>Elateriformia</taxon>
        <taxon>Elateroidea</taxon>
        <taxon>Elateridae</taxon>
        <taxon>Agrypninae</taxon>
        <taxon>Pyrophorini</taxon>
        <taxon>Ignelater</taxon>
    </lineage>
</organism>